<evidence type="ECO:0000313" key="1">
    <source>
        <dbReference type="EMBL" id="RNA19873.1"/>
    </source>
</evidence>
<sequence>MQFIQQDAFCNSFFFLFKRRLKRGSFAGQIEVHDQFLFHHFYDDFNQLSFDHLIMIMNFKLLLCRSVYCELQINIHFKIIRDKIL</sequence>
<comment type="caution">
    <text evidence="1">The sequence shown here is derived from an EMBL/GenBank/DDBJ whole genome shotgun (WGS) entry which is preliminary data.</text>
</comment>
<name>A0A3M7R8C2_BRAPC</name>
<accession>A0A3M7R8C2</accession>
<dbReference type="Proteomes" id="UP000276133">
    <property type="component" value="Unassembled WGS sequence"/>
</dbReference>
<gene>
    <name evidence="1" type="ORF">BpHYR1_032616</name>
</gene>
<proteinExistence type="predicted"/>
<protein>
    <submittedName>
        <fullName evidence="1">Uncharacterized protein</fullName>
    </submittedName>
</protein>
<organism evidence="1 2">
    <name type="scientific">Brachionus plicatilis</name>
    <name type="common">Marine rotifer</name>
    <name type="synonym">Brachionus muelleri</name>
    <dbReference type="NCBI Taxonomy" id="10195"/>
    <lineage>
        <taxon>Eukaryota</taxon>
        <taxon>Metazoa</taxon>
        <taxon>Spiralia</taxon>
        <taxon>Gnathifera</taxon>
        <taxon>Rotifera</taxon>
        <taxon>Eurotatoria</taxon>
        <taxon>Monogononta</taxon>
        <taxon>Pseudotrocha</taxon>
        <taxon>Ploima</taxon>
        <taxon>Brachionidae</taxon>
        <taxon>Brachionus</taxon>
    </lineage>
</organism>
<dbReference type="AlphaFoldDB" id="A0A3M7R8C2"/>
<keyword evidence="2" id="KW-1185">Reference proteome</keyword>
<reference evidence="1 2" key="1">
    <citation type="journal article" date="2018" name="Sci. Rep.">
        <title>Genomic signatures of local adaptation to the degree of environmental predictability in rotifers.</title>
        <authorList>
            <person name="Franch-Gras L."/>
            <person name="Hahn C."/>
            <person name="Garcia-Roger E.M."/>
            <person name="Carmona M.J."/>
            <person name="Serra M."/>
            <person name="Gomez A."/>
        </authorList>
    </citation>
    <scope>NUCLEOTIDE SEQUENCE [LARGE SCALE GENOMIC DNA]</scope>
    <source>
        <strain evidence="1">HYR1</strain>
    </source>
</reference>
<dbReference type="EMBL" id="REGN01003962">
    <property type="protein sequence ID" value="RNA19873.1"/>
    <property type="molecule type" value="Genomic_DNA"/>
</dbReference>
<evidence type="ECO:0000313" key="2">
    <source>
        <dbReference type="Proteomes" id="UP000276133"/>
    </source>
</evidence>